<organism evidence="1">
    <name type="scientific">bioreactor metagenome</name>
    <dbReference type="NCBI Taxonomy" id="1076179"/>
    <lineage>
        <taxon>unclassified sequences</taxon>
        <taxon>metagenomes</taxon>
        <taxon>ecological metagenomes</taxon>
    </lineage>
</organism>
<evidence type="ECO:0000313" key="1">
    <source>
        <dbReference type="EMBL" id="MPN47143.1"/>
    </source>
</evidence>
<dbReference type="EMBL" id="VSSQ01108416">
    <property type="protein sequence ID" value="MPN47143.1"/>
    <property type="molecule type" value="Genomic_DNA"/>
</dbReference>
<reference evidence="1" key="1">
    <citation type="submission" date="2019-08" db="EMBL/GenBank/DDBJ databases">
        <authorList>
            <person name="Kucharzyk K."/>
            <person name="Murdoch R.W."/>
            <person name="Higgins S."/>
            <person name="Loffler F."/>
        </authorList>
    </citation>
    <scope>NUCLEOTIDE SEQUENCE</scope>
</reference>
<name>A0A645IIH0_9ZZZZ</name>
<gene>
    <name evidence="1" type="ORF">SDC9_194743</name>
</gene>
<dbReference type="AlphaFoldDB" id="A0A645IIH0"/>
<comment type="caution">
    <text evidence="1">The sequence shown here is derived from an EMBL/GenBank/DDBJ whole genome shotgun (WGS) entry which is preliminary data.</text>
</comment>
<protein>
    <submittedName>
        <fullName evidence="1">Uncharacterized protein</fullName>
    </submittedName>
</protein>
<proteinExistence type="predicted"/>
<sequence length="41" mass="4323">MQYTPFPSVQAALDEAMRLIPGATIGIIPKGGISLPVIENI</sequence>
<accession>A0A645IIH0</accession>